<name>A0A291QQ12_9BACT</name>
<gene>
    <name evidence="1" type="ORF">COR50_01930</name>
</gene>
<dbReference type="KEGG" id="cbae:COR50_01930"/>
<dbReference type="OrthoDB" id="677565at2"/>
<accession>A0A291QQ12</accession>
<dbReference type="EMBL" id="CP023777">
    <property type="protein sequence ID" value="ATL46017.1"/>
    <property type="molecule type" value="Genomic_DNA"/>
</dbReference>
<organism evidence="1 2">
    <name type="scientific">Chitinophaga caeni</name>
    <dbReference type="NCBI Taxonomy" id="2029983"/>
    <lineage>
        <taxon>Bacteria</taxon>
        <taxon>Pseudomonadati</taxon>
        <taxon>Bacteroidota</taxon>
        <taxon>Chitinophagia</taxon>
        <taxon>Chitinophagales</taxon>
        <taxon>Chitinophagaceae</taxon>
        <taxon>Chitinophaga</taxon>
    </lineage>
</organism>
<evidence type="ECO:0000313" key="2">
    <source>
        <dbReference type="Proteomes" id="UP000220133"/>
    </source>
</evidence>
<reference evidence="1 2" key="1">
    <citation type="submission" date="2017-10" db="EMBL/GenBank/DDBJ databases">
        <title>Paenichitinophaga pekingensis gen. nov., sp. nov., isolated from activated sludge.</title>
        <authorList>
            <person name="Jin D."/>
            <person name="Kong X."/>
            <person name="Deng Y."/>
            <person name="Bai Z."/>
        </authorList>
    </citation>
    <scope>NUCLEOTIDE SEQUENCE [LARGE SCALE GENOMIC DNA]</scope>
    <source>
        <strain evidence="1 2">13</strain>
    </source>
</reference>
<sequence>MRIFYSLLALTCLLLFITPVSFGQRFERGTIIQLNGDSLHGWINRKSGAVTAKYILYKKARKDRSERFNPDQIAGFRYEKDQKLYLSKKLTLDITDRNISYATGARKTSRDIETEHVFIELVYNHKLKLYRYSLDGPYSYYILEDDGGAFVPLTNYSVYDDITKTVVDHPEYKNELVKSIGSCPEVNIGGLTYTFESLTNAIDIYVKCKYGDAAGKPVAVLGNDDEYHIRWGIVVAPTFANYYNARKLIGSGEFSKFLVEPGIFLQLPLTRYRNNFSVIGELLYRSFDIHKEESKEVNAAVTETRKFHVALSYLGLNVLLRYQFTSKKVQPFVNLGIANNFKISESNNEFSVEKEDFPGNGKEIDEIYGVEQALLFGGGIHINKFEVEARYNFSNGIGWTSGDKTRFHSTQVLLKYSFR</sequence>
<dbReference type="Proteomes" id="UP000220133">
    <property type="component" value="Chromosome"/>
</dbReference>
<dbReference type="AlphaFoldDB" id="A0A291QQ12"/>
<evidence type="ECO:0000313" key="1">
    <source>
        <dbReference type="EMBL" id="ATL46017.1"/>
    </source>
</evidence>
<dbReference type="RefSeq" id="WP_098192407.1">
    <property type="nucleotide sequence ID" value="NZ_CP023777.1"/>
</dbReference>
<evidence type="ECO:0008006" key="3">
    <source>
        <dbReference type="Google" id="ProtNLM"/>
    </source>
</evidence>
<protein>
    <recommendedName>
        <fullName evidence="3">Outer membrane protein beta-barrel domain-containing protein</fullName>
    </recommendedName>
</protein>
<dbReference type="InterPro" id="IPR011250">
    <property type="entry name" value="OMP/PagP_B-barrel"/>
</dbReference>
<proteinExistence type="predicted"/>
<keyword evidence="2" id="KW-1185">Reference proteome</keyword>
<dbReference type="SUPFAM" id="SSF56925">
    <property type="entry name" value="OMPA-like"/>
    <property type="match status" value="1"/>
</dbReference>